<evidence type="ECO:0000313" key="3">
    <source>
        <dbReference type="WBParaSite" id="ASIM_0000441601-mRNA-1"/>
    </source>
</evidence>
<reference evidence="1 2" key="2">
    <citation type="submission" date="2018-11" db="EMBL/GenBank/DDBJ databases">
        <authorList>
            <consortium name="Pathogen Informatics"/>
        </authorList>
    </citation>
    <scope>NUCLEOTIDE SEQUENCE [LARGE SCALE GENOMIC DNA]</scope>
</reference>
<name>A0A0M3J9Z6_ANISI</name>
<dbReference type="WBParaSite" id="ASIM_0000441601-mRNA-1">
    <property type="protein sequence ID" value="ASIM_0000441601-mRNA-1"/>
    <property type="gene ID" value="ASIM_0000441601"/>
</dbReference>
<dbReference type="AlphaFoldDB" id="A0A0M3J9Z6"/>
<evidence type="ECO:0000313" key="2">
    <source>
        <dbReference type="Proteomes" id="UP000267096"/>
    </source>
</evidence>
<organism evidence="3">
    <name type="scientific">Anisakis simplex</name>
    <name type="common">Herring worm</name>
    <dbReference type="NCBI Taxonomy" id="6269"/>
    <lineage>
        <taxon>Eukaryota</taxon>
        <taxon>Metazoa</taxon>
        <taxon>Ecdysozoa</taxon>
        <taxon>Nematoda</taxon>
        <taxon>Chromadorea</taxon>
        <taxon>Rhabditida</taxon>
        <taxon>Spirurina</taxon>
        <taxon>Ascaridomorpha</taxon>
        <taxon>Ascaridoidea</taxon>
        <taxon>Anisakidae</taxon>
        <taxon>Anisakis</taxon>
        <taxon>Anisakis simplex complex</taxon>
    </lineage>
</organism>
<gene>
    <name evidence="1" type="ORF">ASIM_LOCUS4229</name>
</gene>
<sequence length="95" mass="11188">MIDITVISFQLTLRVSTNETPCLSRLMDYGVSPEAIFNTEQLQLFRLSLPLLEQELTRQEIATTRRRYSRHIRTFKSWIGVEALKERYCQQYSAS</sequence>
<keyword evidence="2" id="KW-1185">Reference proteome</keyword>
<dbReference type="Proteomes" id="UP000267096">
    <property type="component" value="Unassembled WGS sequence"/>
</dbReference>
<protein>
    <submittedName>
        <fullName evidence="3">Core-binding (CB) domain-containing protein</fullName>
    </submittedName>
</protein>
<evidence type="ECO:0000313" key="1">
    <source>
        <dbReference type="EMBL" id="VDK23402.1"/>
    </source>
</evidence>
<reference evidence="3" key="1">
    <citation type="submission" date="2017-02" db="UniProtKB">
        <authorList>
            <consortium name="WormBaseParasite"/>
        </authorList>
    </citation>
    <scope>IDENTIFICATION</scope>
</reference>
<dbReference type="EMBL" id="UYRR01007201">
    <property type="protein sequence ID" value="VDK23402.1"/>
    <property type="molecule type" value="Genomic_DNA"/>
</dbReference>
<accession>A0A0M3J9Z6</accession>
<proteinExistence type="predicted"/>